<evidence type="ECO:0000313" key="2">
    <source>
        <dbReference type="Proteomes" id="UP000299102"/>
    </source>
</evidence>
<dbReference type="EMBL" id="BGZK01000002">
    <property type="protein sequence ID" value="GBO99243.1"/>
    <property type="molecule type" value="Genomic_DNA"/>
</dbReference>
<evidence type="ECO:0000313" key="1">
    <source>
        <dbReference type="EMBL" id="GBO99243.1"/>
    </source>
</evidence>
<accession>A0A4C1SB06</accession>
<keyword evidence="2" id="KW-1185">Reference proteome</keyword>
<protein>
    <submittedName>
        <fullName evidence="1">Uncharacterized protein</fullName>
    </submittedName>
</protein>
<sequence>MKTKSASTVPHLELAHPETGDVDAHTFTLCYHKANSWWTIGRLEMLCRYDADCVRDGAHSQGHLVRCTLKSLNLEPSMLAQRRLGSLEDVSNAITTFAPTA</sequence>
<dbReference type="Proteomes" id="UP000299102">
    <property type="component" value="Unassembled WGS sequence"/>
</dbReference>
<name>A0A4C1SB06_EUMVA</name>
<reference evidence="1 2" key="1">
    <citation type="journal article" date="2019" name="Commun. Biol.">
        <title>The bagworm genome reveals a unique fibroin gene that provides high tensile strength.</title>
        <authorList>
            <person name="Kono N."/>
            <person name="Nakamura H."/>
            <person name="Ohtoshi R."/>
            <person name="Tomita M."/>
            <person name="Numata K."/>
            <person name="Arakawa K."/>
        </authorList>
    </citation>
    <scope>NUCLEOTIDE SEQUENCE [LARGE SCALE GENOMIC DNA]</scope>
</reference>
<dbReference type="AlphaFoldDB" id="A0A4C1SB06"/>
<organism evidence="1 2">
    <name type="scientific">Eumeta variegata</name>
    <name type="common">Bagworm moth</name>
    <name type="synonym">Eumeta japonica</name>
    <dbReference type="NCBI Taxonomy" id="151549"/>
    <lineage>
        <taxon>Eukaryota</taxon>
        <taxon>Metazoa</taxon>
        <taxon>Ecdysozoa</taxon>
        <taxon>Arthropoda</taxon>
        <taxon>Hexapoda</taxon>
        <taxon>Insecta</taxon>
        <taxon>Pterygota</taxon>
        <taxon>Neoptera</taxon>
        <taxon>Endopterygota</taxon>
        <taxon>Lepidoptera</taxon>
        <taxon>Glossata</taxon>
        <taxon>Ditrysia</taxon>
        <taxon>Tineoidea</taxon>
        <taxon>Psychidae</taxon>
        <taxon>Oiketicinae</taxon>
        <taxon>Eumeta</taxon>
    </lineage>
</organism>
<gene>
    <name evidence="1" type="ORF">EVAR_520_1</name>
</gene>
<proteinExistence type="predicted"/>
<comment type="caution">
    <text evidence="1">The sequence shown here is derived from an EMBL/GenBank/DDBJ whole genome shotgun (WGS) entry which is preliminary data.</text>
</comment>